<dbReference type="InterPro" id="IPR040296">
    <property type="entry name" value="PSBT"/>
</dbReference>
<name>A0A067L4T5_JATCU</name>
<dbReference type="PANTHER" id="PTHR34940:SF1">
    <property type="entry name" value="PHOTOSYSTEM II 5 KDA PROTEIN, CHLOROPLASTIC"/>
    <property type="match status" value="1"/>
</dbReference>
<gene>
    <name evidence="1" type="ORF">JCGZ_16773</name>
</gene>
<organism evidence="1 2">
    <name type="scientific">Jatropha curcas</name>
    <name type="common">Barbados nut</name>
    <dbReference type="NCBI Taxonomy" id="180498"/>
    <lineage>
        <taxon>Eukaryota</taxon>
        <taxon>Viridiplantae</taxon>
        <taxon>Streptophyta</taxon>
        <taxon>Embryophyta</taxon>
        <taxon>Tracheophyta</taxon>
        <taxon>Spermatophyta</taxon>
        <taxon>Magnoliopsida</taxon>
        <taxon>eudicotyledons</taxon>
        <taxon>Gunneridae</taxon>
        <taxon>Pentapetalae</taxon>
        <taxon>rosids</taxon>
        <taxon>fabids</taxon>
        <taxon>Malpighiales</taxon>
        <taxon>Euphorbiaceae</taxon>
        <taxon>Crotonoideae</taxon>
        <taxon>Jatropheae</taxon>
        <taxon>Jatropha</taxon>
    </lineage>
</organism>
<dbReference type="STRING" id="180498.A0A067L4T5"/>
<evidence type="ECO:0000313" key="2">
    <source>
        <dbReference type="Proteomes" id="UP000027138"/>
    </source>
</evidence>
<dbReference type="Proteomes" id="UP000027138">
    <property type="component" value="Unassembled WGS sequence"/>
</dbReference>
<dbReference type="AlphaFoldDB" id="A0A067L4T5"/>
<dbReference type="PANTHER" id="PTHR34940">
    <property type="entry name" value="PHOTOSYSTEM II 5 KDA PROTEIN, CHLOROPLASTIC"/>
    <property type="match status" value="1"/>
</dbReference>
<accession>A0A067L4T5</accession>
<dbReference type="EMBL" id="KK914267">
    <property type="protein sequence ID" value="KDP43486.1"/>
    <property type="molecule type" value="Genomic_DNA"/>
</dbReference>
<evidence type="ECO:0000313" key="1">
    <source>
        <dbReference type="EMBL" id="KDP43486.1"/>
    </source>
</evidence>
<dbReference type="OrthoDB" id="686716at2759"/>
<evidence type="ECO:0008006" key="3">
    <source>
        <dbReference type="Google" id="ProtNLM"/>
    </source>
</evidence>
<protein>
    <recommendedName>
        <fullName evidence="3">Photosystem II 5 kDa protein</fullName>
    </recommendedName>
</protein>
<sequence>MASITMTASFLSSTTLVNKSPVTTHRTLVVANAASGNEVEKVKMDYDAKKESSNGRRDLMFAAAAATACSLAGVAMAEVPKPGTPEAKKFFAPVCVSMPTAKICHK</sequence>
<keyword evidence="2" id="KW-1185">Reference proteome</keyword>
<proteinExistence type="predicted"/>
<reference evidence="1 2" key="1">
    <citation type="journal article" date="2014" name="PLoS ONE">
        <title>Global Analysis of Gene Expression Profiles in Physic Nut (Jatropha curcas L.) Seedlings Exposed to Salt Stress.</title>
        <authorList>
            <person name="Zhang L."/>
            <person name="Zhang C."/>
            <person name="Wu P."/>
            <person name="Chen Y."/>
            <person name="Li M."/>
            <person name="Jiang H."/>
            <person name="Wu G."/>
        </authorList>
    </citation>
    <scope>NUCLEOTIDE SEQUENCE [LARGE SCALE GENOMIC DNA]</scope>
    <source>
        <strain evidence="2">cv. GZQX0401</strain>
        <tissue evidence="1">Young leaves</tissue>
    </source>
</reference>